<comment type="caution">
    <text evidence="2">The sequence shown here is derived from an EMBL/GenBank/DDBJ whole genome shotgun (WGS) entry which is preliminary data.</text>
</comment>
<protein>
    <submittedName>
        <fullName evidence="2">Uncharacterized protein</fullName>
    </submittedName>
</protein>
<evidence type="ECO:0000313" key="2">
    <source>
        <dbReference type="EMBL" id="RSH89745.1"/>
    </source>
</evidence>
<keyword evidence="1" id="KW-0175">Coiled coil</keyword>
<dbReference type="OrthoDB" id="3503208at2759"/>
<name>A0A427YEZ2_9TREE</name>
<organism evidence="2 3">
    <name type="scientific">Saitozyma podzolica</name>
    <dbReference type="NCBI Taxonomy" id="1890683"/>
    <lineage>
        <taxon>Eukaryota</taxon>
        <taxon>Fungi</taxon>
        <taxon>Dikarya</taxon>
        <taxon>Basidiomycota</taxon>
        <taxon>Agaricomycotina</taxon>
        <taxon>Tremellomycetes</taxon>
        <taxon>Tremellales</taxon>
        <taxon>Trimorphomycetaceae</taxon>
        <taxon>Saitozyma</taxon>
    </lineage>
</organism>
<proteinExistence type="predicted"/>
<evidence type="ECO:0000313" key="3">
    <source>
        <dbReference type="Proteomes" id="UP000279259"/>
    </source>
</evidence>
<reference evidence="2 3" key="1">
    <citation type="submission" date="2018-11" db="EMBL/GenBank/DDBJ databases">
        <title>Genome sequence of Saitozyma podzolica DSM 27192.</title>
        <authorList>
            <person name="Aliyu H."/>
            <person name="Gorte O."/>
            <person name="Ochsenreither K."/>
        </authorList>
    </citation>
    <scope>NUCLEOTIDE SEQUENCE [LARGE SCALE GENOMIC DNA]</scope>
    <source>
        <strain evidence="2 3">DSM 27192</strain>
    </source>
</reference>
<sequence>MAWQGHPAPLDAPKPKIVSAEEYAKARDELLEAEKEVTHLTDLRGNFEMGLAGGNCDEFDEPLDDGTAAEAESEETL</sequence>
<dbReference type="EMBL" id="RSCD01000012">
    <property type="protein sequence ID" value="RSH89745.1"/>
    <property type="molecule type" value="Genomic_DNA"/>
</dbReference>
<gene>
    <name evidence="2" type="ORF">EHS25_001731</name>
</gene>
<evidence type="ECO:0000256" key="1">
    <source>
        <dbReference type="SAM" id="Coils"/>
    </source>
</evidence>
<accession>A0A427YEZ2</accession>
<feature type="coiled-coil region" evidence="1">
    <location>
        <begin position="16"/>
        <end position="43"/>
    </location>
</feature>
<keyword evidence="3" id="KW-1185">Reference proteome</keyword>
<dbReference type="AlphaFoldDB" id="A0A427YEZ2"/>
<dbReference type="Proteomes" id="UP000279259">
    <property type="component" value="Unassembled WGS sequence"/>
</dbReference>